<feature type="domain" description="HNH nuclease" evidence="1">
    <location>
        <begin position="162"/>
        <end position="213"/>
    </location>
</feature>
<dbReference type="RefSeq" id="WP_006954228.1">
    <property type="nucleotide sequence ID" value="NZ_CH672403.1"/>
</dbReference>
<dbReference type="Proteomes" id="UP000016543">
    <property type="component" value="Unassembled WGS sequence"/>
</dbReference>
<reference evidence="2 3" key="1">
    <citation type="submission" date="2006-01" db="EMBL/GenBank/DDBJ databases">
        <authorList>
            <person name="Brettar I."/>
            <person name="Hofle M."/>
            <person name="Ferriera S."/>
            <person name="Johnson J."/>
            <person name="Kravitz S."/>
            <person name="Halpern A."/>
            <person name="Remington K."/>
            <person name="Beeson K."/>
            <person name="Tran B."/>
            <person name="Rogers Y.-H."/>
            <person name="Friedman R."/>
            <person name="Venter J.C."/>
        </authorList>
    </citation>
    <scope>NUCLEOTIDE SEQUENCE [LARGE SCALE GENOMIC DNA]</scope>
    <source>
        <strain evidence="2 3">OS145</strain>
    </source>
</reference>
<evidence type="ECO:0000259" key="1">
    <source>
        <dbReference type="Pfam" id="PF13391"/>
    </source>
</evidence>
<sequence>MLDSISIAKGLVQLGFTLAKDNVRAQKFTRHDLTHPVYVKTASQRGKPMYKMPLVLHPALQGSVLPLVRDKVNFNSNWNNSNLVEFPKAVNKNGKFQHYGLALDVVDHEMLRWIISSLQANSLPVGSEANASHETEIEALYQARRGQGVFREKLLKYWQQTCSVSDISLTGILKASHIKPWSESNDTERLDLYNGLLLNPTLDALFDKGLITFSNDGGVLHGKTVESQLGALGINETMRLKRIEEKHLKYLSWHRANVFVG</sequence>
<evidence type="ECO:0000313" key="3">
    <source>
        <dbReference type="Proteomes" id="UP000016543"/>
    </source>
</evidence>
<gene>
    <name evidence="2" type="ORF">OS145_07671</name>
</gene>
<dbReference type="Pfam" id="PF13391">
    <property type="entry name" value="HNH_2"/>
    <property type="match status" value="1"/>
</dbReference>
<dbReference type="InterPro" id="IPR003615">
    <property type="entry name" value="HNH_nuc"/>
</dbReference>
<accession>A0ABM9WN07</accession>
<comment type="caution">
    <text evidence="2">The sequence shown here is derived from an EMBL/GenBank/DDBJ whole genome shotgun (WGS) entry which is preliminary data.</text>
</comment>
<organism evidence="2 3">
    <name type="scientific">Idiomarina baltica OS145</name>
    <dbReference type="NCBI Taxonomy" id="314276"/>
    <lineage>
        <taxon>Bacteria</taxon>
        <taxon>Pseudomonadati</taxon>
        <taxon>Pseudomonadota</taxon>
        <taxon>Gammaproteobacteria</taxon>
        <taxon>Alteromonadales</taxon>
        <taxon>Idiomarinaceae</taxon>
        <taxon>Idiomarina</taxon>
    </lineage>
</organism>
<protein>
    <recommendedName>
        <fullName evidence="1">HNH nuclease domain-containing protein</fullName>
    </recommendedName>
</protein>
<proteinExistence type="predicted"/>
<evidence type="ECO:0000313" key="2">
    <source>
        <dbReference type="EMBL" id="EAQ32309.1"/>
    </source>
</evidence>
<name>A0ABM9WN07_9GAMM</name>
<dbReference type="EMBL" id="AAMX01000006">
    <property type="protein sequence ID" value="EAQ32309.1"/>
    <property type="molecule type" value="Genomic_DNA"/>
</dbReference>
<keyword evidence="3" id="KW-1185">Reference proteome</keyword>